<gene>
    <name evidence="8" type="primary">fdnG_1</name>
    <name evidence="8" type="ORF">NCTC11126_06643</name>
</gene>
<keyword evidence="5" id="KW-0479">Metal-binding</keyword>
<dbReference type="Proteomes" id="UP000250561">
    <property type="component" value="Unassembled WGS sequence"/>
</dbReference>
<evidence type="ECO:0000256" key="2">
    <source>
        <dbReference type="ARBA" id="ARBA00004196"/>
    </source>
</evidence>
<evidence type="ECO:0000256" key="3">
    <source>
        <dbReference type="ARBA" id="ARBA00010312"/>
    </source>
</evidence>
<dbReference type="SUPFAM" id="SSF50692">
    <property type="entry name" value="ADC-like"/>
    <property type="match status" value="1"/>
</dbReference>
<evidence type="ECO:0000256" key="6">
    <source>
        <dbReference type="ARBA" id="ARBA00023002"/>
    </source>
</evidence>
<dbReference type="PANTHER" id="PTHR43598">
    <property type="entry name" value="TUNGSTEN-CONTAINING FORMYLMETHANOFURAN DEHYDROGENASE 2 SUBUNIT B"/>
    <property type="match status" value="1"/>
</dbReference>
<evidence type="ECO:0000259" key="7">
    <source>
        <dbReference type="Pfam" id="PF01568"/>
    </source>
</evidence>
<keyword evidence="6 8" id="KW-0560">Oxidoreductase</keyword>
<comment type="similarity">
    <text evidence="3">Belongs to the prokaryotic molybdopterin-containing oxidoreductase family.</text>
</comment>
<dbReference type="PANTHER" id="PTHR43598:SF7">
    <property type="entry name" value="FORMATE DEHYDROGENASE, NITRATE-INDUCIBLE, MAJOR SUBUNIT"/>
    <property type="match status" value="1"/>
</dbReference>
<evidence type="ECO:0000256" key="4">
    <source>
        <dbReference type="ARBA" id="ARBA00022485"/>
    </source>
</evidence>
<evidence type="ECO:0000256" key="1">
    <source>
        <dbReference type="ARBA" id="ARBA00001966"/>
    </source>
</evidence>
<protein>
    <submittedName>
        <fullName evidence="8">Formate dehydrogenase, nitrate-inducible, major subunit</fullName>
        <ecNumber evidence="8">1.17.1.9</ecNumber>
    </submittedName>
</protein>
<keyword evidence="4" id="KW-0408">Iron</keyword>
<dbReference type="EMBL" id="UARS01000023">
    <property type="protein sequence ID" value="SPW59266.1"/>
    <property type="molecule type" value="Genomic_DNA"/>
</dbReference>
<dbReference type="Gene3D" id="2.40.40.20">
    <property type="match status" value="1"/>
</dbReference>
<sequence>MNKDALRMGKKRAVPVCGYDLSSDRALPHLDQARIAQRNCSAEQFVEISETLAAAKGINNGDRVTVSSKRGFIRAVAVVTRRLKPLNVNGQQVETVGIPIHWGFEGVARKGYIANTLTPNVGDANSQTPEYKAFLVNIEKA</sequence>
<name>A0A2X1MKF2_ECOLX</name>
<dbReference type="GO" id="GO:0030151">
    <property type="term" value="F:molybdenum ion binding"/>
    <property type="evidence" value="ECO:0007669"/>
    <property type="project" value="TreeGrafter"/>
</dbReference>
<accession>A0A2X1MKF2</accession>
<keyword evidence="4" id="KW-0004">4Fe-4S</keyword>
<organism evidence="8 9">
    <name type="scientific">Escherichia coli</name>
    <dbReference type="NCBI Taxonomy" id="562"/>
    <lineage>
        <taxon>Bacteria</taxon>
        <taxon>Pseudomonadati</taxon>
        <taxon>Pseudomonadota</taxon>
        <taxon>Gammaproteobacteria</taxon>
        <taxon>Enterobacterales</taxon>
        <taxon>Enterobacteriaceae</taxon>
        <taxon>Escherichia</taxon>
    </lineage>
</organism>
<evidence type="ECO:0000256" key="5">
    <source>
        <dbReference type="ARBA" id="ARBA00022723"/>
    </source>
</evidence>
<dbReference type="InterPro" id="IPR009010">
    <property type="entry name" value="Asp_de-COase-like_dom_sf"/>
</dbReference>
<dbReference type="EC" id="1.17.1.9" evidence="8"/>
<keyword evidence="4" id="KW-0411">Iron-sulfur</keyword>
<comment type="subcellular location">
    <subcellularLocation>
        <location evidence="2">Cell envelope</location>
    </subcellularLocation>
</comment>
<dbReference type="GO" id="GO:0043546">
    <property type="term" value="F:molybdopterin cofactor binding"/>
    <property type="evidence" value="ECO:0007669"/>
    <property type="project" value="InterPro"/>
</dbReference>
<dbReference type="PROSITE" id="PS00932">
    <property type="entry name" value="MOLYBDOPTERIN_PROK_3"/>
    <property type="match status" value="1"/>
</dbReference>
<dbReference type="Pfam" id="PF01568">
    <property type="entry name" value="Molydop_binding"/>
    <property type="match status" value="1"/>
</dbReference>
<dbReference type="GO" id="GO:0009055">
    <property type="term" value="F:electron transfer activity"/>
    <property type="evidence" value="ECO:0007669"/>
    <property type="project" value="TreeGrafter"/>
</dbReference>
<dbReference type="InterPro" id="IPR006655">
    <property type="entry name" value="Mopterin_OxRdtase_prok_CS"/>
</dbReference>
<feature type="domain" description="Molybdopterin dinucleotide-binding" evidence="7">
    <location>
        <begin position="36"/>
        <end position="134"/>
    </location>
</feature>
<comment type="cofactor">
    <cofactor evidence="1">
        <name>[4Fe-4S] cluster</name>
        <dbReference type="ChEBI" id="CHEBI:49883"/>
    </cofactor>
</comment>
<dbReference type="GO" id="GO:0008863">
    <property type="term" value="F:formate dehydrogenase (NAD+) activity"/>
    <property type="evidence" value="ECO:0007669"/>
    <property type="project" value="UniProtKB-EC"/>
</dbReference>
<evidence type="ECO:0000313" key="9">
    <source>
        <dbReference type="Proteomes" id="UP000250561"/>
    </source>
</evidence>
<dbReference type="GO" id="GO:0009061">
    <property type="term" value="P:anaerobic respiration"/>
    <property type="evidence" value="ECO:0007669"/>
    <property type="project" value="TreeGrafter"/>
</dbReference>
<proteinExistence type="inferred from homology"/>
<reference evidence="8 9" key="1">
    <citation type="submission" date="2018-06" db="EMBL/GenBank/DDBJ databases">
        <authorList>
            <consortium name="Pathogen Informatics"/>
            <person name="Doyle S."/>
        </authorList>
    </citation>
    <scope>NUCLEOTIDE SEQUENCE [LARGE SCALE GENOMIC DNA]</scope>
    <source>
        <strain evidence="8 9">NCTC11126</strain>
    </source>
</reference>
<dbReference type="GO" id="GO:0051539">
    <property type="term" value="F:4 iron, 4 sulfur cluster binding"/>
    <property type="evidence" value="ECO:0007669"/>
    <property type="project" value="UniProtKB-KW"/>
</dbReference>
<dbReference type="AlphaFoldDB" id="A0A2X1MKF2"/>
<dbReference type="GO" id="GO:0030313">
    <property type="term" value="C:cell envelope"/>
    <property type="evidence" value="ECO:0007669"/>
    <property type="project" value="UniProtKB-SubCell"/>
</dbReference>
<evidence type="ECO:0000313" key="8">
    <source>
        <dbReference type="EMBL" id="SPW59266.1"/>
    </source>
</evidence>
<dbReference type="InterPro" id="IPR006657">
    <property type="entry name" value="MoPterin_dinucl-bd_dom"/>
</dbReference>